<reference evidence="2" key="1">
    <citation type="submission" date="2019-12" db="UniProtKB">
        <authorList>
            <consortium name="WormBaseParasite"/>
        </authorList>
    </citation>
    <scope>IDENTIFICATION</scope>
</reference>
<accession>A0A5S6QV53</accession>
<protein>
    <submittedName>
        <fullName evidence="2">Uncharacterized protein</fullName>
    </submittedName>
</protein>
<dbReference type="WBParaSite" id="TMUE_3000011009.1">
    <property type="protein sequence ID" value="TMUE_3000011009.1"/>
    <property type="gene ID" value="WBGene00284993"/>
</dbReference>
<organism evidence="1 2">
    <name type="scientific">Trichuris muris</name>
    <name type="common">Mouse whipworm</name>
    <dbReference type="NCBI Taxonomy" id="70415"/>
    <lineage>
        <taxon>Eukaryota</taxon>
        <taxon>Metazoa</taxon>
        <taxon>Ecdysozoa</taxon>
        <taxon>Nematoda</taxon>
        <taxon>Enoplea</taxon>
        <taxon>Dorylaimia</taxon>
        <taxon>Trichinellida</taxon>
        <taxon>Trichuridae</taxon>
        <taxon>Trichuris</taxon>
    </lineage>
</organism>
<evidence type="ECO:0000313" key="1">
    <source>
        <dbReference type="Proteomes" id="UP000046395"/>
    </source>
</evidence>
<proteinExistence type="predicted"/>
<dbReference type="Proteomes" id="UP000046395">
    <property type="component" value="Unassembled WGS sequence"/>
</dbReference>
<name>A0A5S6QV53_TRIMR</name>
<keyword evidence="1" id="KW-1185">Reference proteome</keyword>
<dbReference type="AlphaFoldDB" id="A0A5S6QV53"/>
<evidence type="ECO:0000313" key="2">
    <source>
        <dbReference type="WBParaSite" id="TMUE_3000011009.1"/>
    </source>
</evidence>
<sequence length="98" mass="10574">MLFFSSDFQHNSLQHVDAHLAVILTGRSSKSACSLAALVVHLRLGGTAKPAVRLTANSASSNGQAWKRQPDVSCATRVQLFTVLRSVRNDLSKTVVKV</sequence>